<dbReference type="eggNOG" id="ENOG502TE0P">
    <property type="taxonomic scope" value="Eukaryota"/>
</dbReference>
<sequence length="248" mass="26856">MSGAPCQVSAPCQPENTCPAVRTCLRARGTLIEDVLGPFPDEVIMTALDRILYCLGATRIYHQLKGLPYAPQASACTLPCPKPSCSSLSSPVSNTSHSKYTSASSKTTCKPNCACNQTSATAKLKSTTSRPTHPRMPRVDFAHPVIDDRQLAGGHPTFTDRMKGSLSTATIAYSRLKSRLAAKLPDSGHKWLWTRLVHSKDGCHVYEVYKNSDVGHAPQKMAGAKEAIILFLVTPNGYVMPFETVSSF</sequence>
<protein>
    <submittedName>
        <fullName evidence="1">GH11503</fullName>
    </submittedName>
</protein>
<dbReference type="PhylomeDB" id="B4JB16"/>
<keyword evidence="2" id="KW-1185">Reference proteome</keyword>
<dbReference type="Proteomes" id="UP000001070">
    <property type="component" value="Unassembled WGS sequence"/>
</dbReference>
<dbReference type="OrthoDB" id="7921910at2759"/>
<dbReference type="HOGENOM" id="CLU_1050766_0_0_1"/>
<name>B4JB16_DROGR</name>
<gene>
    <name evidence="1" type="primary">Dgri\GH11503</name>
    <name evidence="1" type="ORF">Dgri_GH11503</name>
</gene>
<organism evidence="2">
    <name type="scientific">Drosophila grimshawi</name>
    <name type="common">Hawaiian fruit fly</name>
    <name type="synonym">Idiomyia grimshawi</name>
    <dbReference type="NCBI Taxonomy" id="7222"/>
    <lineage>
        <taxon>Eukaryota</taxon>
        <taxon>Metazoa</taxon>
        <taxon>Ecdysozoa</taxon>
        <taxon>Arthropoda</taxon>
        <taxon>Hexapoda</taxon>
        <taxon>Insecta</taxon>
        <taxon>Pterygota</taxon>
        <taxon>Neoptera</taxon>
        <taxon>Endopterygota</taxon>
        <taxon>Diptera</taxon>
        <taxon>Brachycera</taxon>
        <taxon>Muscomorpha</taxon>
        <taxon>Ephydroidea</taxon>
        <taxon>Drosophilidae</taxon>
        <taxon>Drosophila</taxon>
        <taxon>Hawaiian Drosophila</taxon>
    </lineage>
</organism>
<dbReference type="AlphaFoldDB" id="B4JB16"/>
<evidence type="ECO:0000313" key="2">
    <source>
        <dbReference type="Proteomes" id="UP000001070"/>
    </source>
</evidence>
<evidence type="ECO:0000313" key="1">
    <source>
        <dbReference type="EMBL" id="EDW03908.1"/>
    </source>
</evidence>
<dbReference type="EMBL" id="CH916368">
    <property type="protein sequence ID" value="EDW03908.1"/>
    <property type="molecule type" value="Genomic_DNA"/>
</dbReference>
<proteinExistence type="predicted"/>
<accession>B4JB16</accession>
<reference evidence="1 2" key="1">
    <citation type="journal article" date="2007" name="Nature">
        <title>Evolution of genes and genomes on the Drosophila phylogeny.</title>
        <authorList>
            <consortium name="Drosophila 12 Genomes Consortium"/>
            <person name="Clark A.G."/>
            <person name="Eisen M.B."/>
            <person name="Smith D.R."/>
            <person name="Bergman C.M."/>
            <person name="Oliver B."/>
            <person name="Markow T.A."/>
            <person name="Kaufman T.C."/>
            <person name="Kellis M."/>
            <person name="Gelbart W."/>
            <person name="Iyer V.N."/>
            <person name="Pollard D.A."/>
            <person name="Sackton T.B."/>
            <person name="Larracuente A.M."/>
            <person name="Singh N.D."/>
            <person name="Abad J.P."/>
            <person name="Abt D.N."/>
            <person name="Adryan B."/>
            <person name="Aguade M."/>
            <person name="Akashi H."/>
            <person name="Anderson W.W."/>
            <person name="Aquadro C.F."/>
            <person name="Ardell D.H."/>
            <person name="Arguello R."/>
            <person name="Artieri C.G."/>
            <person name="Barbash D.A."/>
            <person name="Barker D."/>
            <person name="Barsanti P."/>
            <person name="Batterham P."/>
            <person name="Batzoglou S."/>
            <person name="Begun D."/>
            <person name="Bhutkar A."/>
            <person name="Blanco E."/>
            <person name="Bosak S.A."/>
            <person name="Bradley R.K."/>
            <person name="Brand A.D."/>
            <person name="Brent M.R."/>
            <person name="Brooks A.N."/>
            <person name="Brown R.H."/>
            <person name="Butlin R.K."/>
            <person name="Caggese C."/>
            <person name="Calvi B.R."/>
            <person name="Bernardo de Carvalho A."/>
            <person name="Caspi A."/>
            <person name="Castrezana S."/>
            <person name="Celniker S.E."/>
            <person name="Chang J.L."/>
            <person name="Chapple C."/>
            <person name="Chatterji S."/>
            <person name="Chinwalla A."/>
            <person name="Civetta A."/>
            <person name="Clifton S.W."/>
            <person name="Comeron J.M."/>
            <person name="Costello J.C."/>
            <person name="Coyne J.A."/>
            <person name="Daub J."/>
            <person name="David R.G."/>
            <person name="Delcher A.L."/>
            <person name="Delehaunty K."/>
            <person name="Do C.B."/>
            <person name="Ebling H."/>
            <person name="Edwards K."/>
            <person name="Eickbush T."/>
            <person name="Evans J.D."/>
            <person name="Filipski A."/>
            <person name="Findeiss S."/>
            <person name="Freyhult E."/>
            <person name="Fulton L."/>
            <person name="Fulton R."/>
            <person name="Garcia A.C."/>
            <person name="Gardiner A."/>
            <person name="Garfield D.A."/>
            <person name="Garvin B.E."/>
            <person name="Gibson G."/>
            <person name="Gilbert D."/>
            <person name="Gnerre S."/>
            <person name="Godfrey J."/>
            <person name="Good R."/>
            <person name="Gotea V."/>
            <person name="Gravely B."/>
            <person name="Greenberg A.J."/>
            <person name="Griffiths-Jones S."/>
            <person name="Gross S."/>
            <person name="Guigo R."/>
            <person name="Gustafson E.A."/>
            <person name="Haerty W."/>
            <person name="Hahn M.W."/>
            <person name="Halligan D.L."/>
            <person name="Halpern A.L."/>
            <person name="Halter G.M."/>
            <person name="Han M.V."/>
            <person name="Heger A."/>
            <person name="Hillier L."/>
            <person name="Hinrichs A.S."/>
            <person name="Holmes I."/>
            <person name="Hoskins R.A."/>
            <person name="Hubisz M.J."/>
            <person name="Hultmark D."/>
            <person name="Huntley M.A."/>
            <person name="Jaffe D.B."/>
            <person name="Jagadeeshan S."/>
            <person name="Jeck W.R."/>
            <person name="Johnson J."/>
            <person name="Jones C.D."/>
            <person name="Jordan W.C."/>
            <person name="Karpen G.H."/>
            <person name="Kataoka E."/>
            <person name="Keightley P.D."/>
            <person name="Kheradpour P."/>
            <person name="Kirkness E.F."/>
            <person name="Koerich L.B."/>
            <person name="Kristiansen K."/>
            <person name="Kudrna D."/>
            <person name="Kulathinal R.J."/>
            <person name="Kumar S."/>
            <person name="Kwok R."/>
            <person name="Lander E."/>
            <person name="Langley C.H."/>
            <person name="Lapoint R."/>
            <person name="Lazzaro B.P."/>
            <person name="Lee S.J."/>
            <person name="Levesque L."/>
            <person name="Li R."/>
            <person name="Lin C.F."/>
            <person name="Lin M.F."/>
            <person name="Lindblad-Toh K."/>
            <person name="Llopart A."/>
            <person name="Long M."/>
            <person name="Low L."/>
            <person name="Lozovsky E."/>
            <person name="Lu J."/>
            <person name="Luo M."/>
            <person name="Machado C.A."/>
            <person name="Makalowski W."/>
            <person name="Marzo M."/>
            <person name="Matsuda M."/>
            <person name="Matzkin L."/>
            <person name="McAllister B."/>
            <person name="McBride C.S."/>
            <person name="McKernan B."/>
            <person name="McKernan K."/>
            <person name="Mendez-Lago M."/>
            <person name="Minx P."/>
            <person name="Mollenhauer M.U."/>
            <person name="Montooth K."/>
            <person name="Mount S.M."/>
            <person name="Mu X."/>
            <person name="Myers E."/>
            <person name="Negre B."/>
            <person name="Newfeld S."/>
            <person name="Nielsen R."/>
            <person name="Noor M.A."/>
            <person name="O'Grady P."/>
            <person name="Pachter L."/>
            <person name="Papaceit M."/>
            <person name="Parisi M.J."/>
            <person name="Parisi M."/>
            <person name="Parts L."/>
            <person name="Pedersen J.S."/>
            <person name="Pesole G."/>
            <person name="Phillippy A.M."/>
            <person name="Ponting C.P."/>
            <person name="Pop M."/>
            <person name="Porcelli D."/>
            <person name="Powell J.R."/>
            <person name="Prohaska S."/>
            <person name="Pruitt K."/>
            <person name="Puig M."/>
            <person name="Quesneville H."/>
            <person name="Ram K.R."/>
            <person name="Rand D."/>
            <person name="Rasmussen M.D."/>
            <person name="Reed L.K."/>
            <person name="Reenan R."/>
            <person name="Reily A."/>
            <person name="Remington K.A."/>
            <person name="Rieger T.T."/>
            <person name="Ritchie M.G."/>
            <person name="Robin C."/>
            <person name="Rogers Y.H."/>
            <person name="Rohde C."/>
            <person name="Rozas J."/>
            <person name="Rubenfield M.J."/>
            <person name="Ruiz A."/>
            <person name="Russo S."/>
            <person name="Salzberg S.L."/>
            <person name="Sanchez-Gracia A."/>
            <person name="Saranga D.J."/>
            <person name="Sato H."/>
            <person name="Schaeffer S.W."/>
            <person name="Schatz M.C."/>
            <person name="Schlenke T."/>
            <person name="Schwartz R."/>
            <person name="Segarra C."/>
            <person name="Singh R.S."/>
            <person name="Sirot L."/>
            <person name="Sirota M."/>
            <person name="Sisneros N.B."/>
            <person name="Smith C.D."/>
            <person name="Smith T.F."/>
            <person name="Spieth J."/>
            <person name="Stage D.E."/>
            <person name="Stark A."/>
            <person name="Stephan W."/>
            <person name="Strausberg R.L."/>
            <person name="Strempel S."/>
            <person name="Sturgill D."/>
            <person name="Sutton G."/>
            <person name="Sutton G.G."/>
            <person name="Tao W."/>
            <person name="Teichmann S."/>
            <person name="Tobari Y.N."/>
            <person name="Tomimura Y."/>
            <person name="Tsolas J.M."/>
            <person name="Valente V.L."/>
            <person name="Venter E."/>
            <person name="Venter J.C."/>
            <person name="Vicario S."/>
            <person name="Vieira F.G."/>
            <person name="Vilella A.J."/>
            <person name="Villasante A."/>
            <person name="Walenz B."/>
            <person name="Wang J."/>
            <person name="Wasserman M."/>
            <person name="Watts T."/>
            <person name="Wilson D."/>
            <person name="Wilson R.K."/>
            <person name="Wing R.A."/>
            <person name="Wolfner M.F."/>
            <person name="Wong A."/>
            <person name="Wong G.K."/>
            <person name="Wu C.I."/>
            <person name="Wu G."/>
            <person name="Yamamoto D."/>
            <person name="Yang H.P."/>
            <person name="Yang S.P."/>
            <person name="Yorke J.A."/>
            <person name="Yoshida K."/>
            <person name="Zdobnov E."/>
            <person name="Zhang P."/>
            <person name="Zhang Y."/>
            <person name="Zimin A.V."/>
            <person name="Baldwin J."/>
            <person name="Abdouelleil A."/>
            <person name="Abdulkadir J."/>
            <person name="Abebe A."/>
            <person name="Abera B."/>
            <person name="Abreu J."/>
            <person name="Acer S.C."/>
            <person name="Aftuck L."/>
            <person name="Alexander A."/>
            <person name="An P."/>
            <person name="Anderson E."/>
            <person name="Anderson S."/>
            <person name="Arachi H."/>
            <person name="Azer M."/>
            <person name="Bachantsang P."/>
            <person name="Barry A."/>
            <person name="Bayul T."/>
            <person name="Berlin A."/>
            <person name="Bessette D."/>
            <person name="Bloom T."/>
            <person name="Blye J."/>
            <person name="Boguslavskiy L."/>
            <person name="Bonnet C."/>
            <person name="Boukhgalter B."/>
            <person name="Bourzgui I."/>
            <person name="Brown A."/>
            <person name="Cahill P."/>
            <person name="Channer S."/>
            <person name="Cheshatsang Y."/>
            <person name="Chuda L."/>
            <person name="Citroen M."/>
            <person name="Collymore A."/>
            <person name="Cooke P."/>
            <person name="Costello M."/>
            <person name="D'Aco K."/>
            <person name="Daza R."/>
            <person name="De Haan G."/>
            <person name="DeGray S."/>
            <person name="DeMaso C."/>
            <person name="Dhargay N."/>
            <person name="Dooley K."/>
            <person name="Dooley E."/>
            <person name="Doricent M."/>
            <person name="Dorje P."/>
            <person name="Dorjee K."/>
            <person name="Dupes A."/>
            <person name="Elong R."/>
            <person name="Falk J."/>
            <person name="Farina A."/>
            <person name="Faro S."/>
            <person name="Ferguson D."/>
            <person name="Fisher S."/>
            <person name="Foley C.D."/>
            <person name="Franke A."/>
            <person name="Friedrich D."/>
            <person name="Gadbois L."/>
            <person name="Gearin G."/>
            <person name="Gearin C.R."/>
            <person name="Giannoukos G."/>
            <person name="Goode T."/>
            <person name="Graham J."/>
            <person name="Grandbois E."/>
            <person name="Grewal S."/>
            <person name="Gyaltsen K."/>
            <person name="Hafez N."/>
            <person name="Hagos B."/>
            <person name="Hall J."/>
            <person name="Henson C."/>
            <person name="Hollinger A."/>
            <person name="Honan T."/>
            <person name="Huard M.D."/>
            <person name="Hughes L."/>
            <person name="Hurhula B."/>
            <person name="Husby M.E."/>
            <person name="Kamat A."/>
            <person name="Kanga B."/>
            <person name="Kashin S."/>
            <person name="Khazanovich D."/>
            <person name="Kisner P."/>
            <person name="Lance K."/>
            <person name="Lara M."/>
            <person name="Lee W."/>
            <person name="Lennon N."/>
            <person name="Letendre F."/>
            <person name="LeVine R."/>
            <person name="Lipovsky A."/>
            <person name="Liu X."/>
            <person name="Liu J."/>
            <person name="Liu S."/>
            <person name="Lokyitsang T."/>
            <person name="Lokyitsang Y."/>
            <person name="Lubonja R."/>
            <person name="Lui A."/>
            <person name="MacDonald P."/>
            <person name="Magnisalis V."/>
            <person name="Maru K."/>
            <person name="Matthews C."/>
            <person name="McCusker W."/>
            <person name="McDonough S."/>
            <person name="Mehta T."/>
            <person name="Meldrim J."/>
            <person name="Meneus L."/>
            <person name="Mihai O."/>
            <person name="Mihalev A."/>
            <person name="Mihova T."/>
            <person name="Mittelman R."/>
            <person name="Mlenga V."/>
            <person name="Montmayeur A."/>
            <person name="Mulrain L."/>
            <person name="Navidi A."/>
            <person name="Naylor J."/>
            <person name="Negash T."/>
            <person name="Nguyen T."/>
            <person name="Nguyen N."/>
            <person name="Nicol R."/>
            <person name="Norbu C."/>
            <person name="Norbu N."/>
            <person name="Novod N."/>
            <person name="O'Neill B."/>
            <person name="Osman S."/>
            <person name="Markiewicz E."/>
            <person name="Oyono O.L."/>
            <person name="Patti C."/>
            <person name="Phunkhang P."/>
            <person name="Pierre F."/>
            <person name="Priest M."/>
            <person name="Raghuraman S."/>
            <person name="Rege F."/>
            <person name="Reyes R."/>
            <person name="Rise C."/>
            <person name="Rogov P."/>
            <person name="Ross K."/>
            <person name="Ryan E."/>
            <person name="Settipalli S."/>
            <person name="Shea T."/>
            <person name="Sherpa N."/>
            <person name="Shi L."/>
            <person name="Shih D."/>
            <person name="Sparrow T."/>
            <person name="Spaulding J."/>
            <person name="Stalker J."/>
            <person name="Stange-Thomann N."/>
            <person name="Stavropoulos S."/>
            <person name="Stone C."/>
            <person name="Strader C."/>
            <person name="Tesfaye S."/>
            <person name="Thomson T."/>
            <person name="Thoulutsang Y."/>
            <person name="Thoulutsang D."/>
            <person name="Topham K."/>
            <person name="Topping I."/>
            <person name="Tsamla T."/>
            <person name="Vassiliev H."/>
            <person name="Vo A."/>
            <person name="Wangchuk T."/>
            <person name="Wangdi T."/>
            <person name="Weiand M."/>
            <person name="Wilkinson J."/>
            <person name="Wilson A."/>
            <person name="Yadav S."/>
            <person name="Young G."/>
            <person name="Yu Q."/>
            <person name="Zembek L."/>
            <person name="Zhong D."/>
            <person name="Zimmer A."/>
            <person name="Zwirko Z."/>
            <person name="Jaffe D.B."/>
            <person name="Alvarez P."/>
            <person name="Brockman W."/>
            <person name="Butler J."/>
            <person name="Chin C."/>
            <person name="Gnerre S."/>
            <person name="Grabherr M."/>
            <person name="Kleber M."/>
            <person name="Mauceli E."/>
            <person name="MacCallum I."/>
        </authorList>
    </citation>
    <scope>NUCLEOTIDE SEQUENCE [LARGE SCALE GENOMIC DNA]</scope>
    <source>
        <strain evidence="2">Tucson 15287-2541.00</strain>
    </source>
</reference>
<dbReference type="InParanoid" id="B4JB16"/>